<comment type="caution">
    <text evidence="2">The sequence shown here is derived from an EMBL/GenBank/DDBJ whole genome shotgun (WGS) entry which is preliminary data.</text>
</comment>
<organism evidence="2 3">
    <name type="scientific">Solirubrobacter phytolaccae</name>
    <dbReference type="NCBI Taxonomy" id="1404360"/>
    <lineage>
        <taxon>Bacteria</taxon>
        <taxon>Bacillati</taxon>
        <taxon>Actinomycetota</taxon>
        <taxon>Thermoleophilia</taxon>
        <taxon>Solirubrobacterales</taxon>
        <taxon>Solirubrobacteraceae</taxon>
        <taxon>Solirubrobacter</taxon>
    </lineage>
</organism>
<feature type="signal peptide" evidence="1">
    <location>
        <begin position="1"/>
        <end position="21"/>
    </location>
</feature>
<evidence type="ECO:0000256" key="1">
    <source>
        <dbReference type="SAM" id="SignalP"/>
    </source>
</evidence>
<sequence>MRLLPSILLIVACALPATAQADQRTPPETTITSGPNGTTVTAPPTFAFVADEPHVTFACSVDGARPVRCASPYTTPPLPGGVHTFAVAAVDDFGHTDPTPAMATFVMLVDADHDRFPESLDCNDHAAHIYPGALEVAGNQVDENCDGVLAPFPRAAAVLTAGGDATATKTTFRSFVVTGITAGAKVELRCSGRSCPFKRRVLKVRKARASAKRFSAKPGAKVEVWVTAPRTIGKVMRLPIVRNRFPTMKTLCVEPGAKQPKRCASS</sequence>
<feature type="chain" id="PRO_5040892844" evidence="1">
    <location>
        <begin position="22"/>
        <end position="266"/>
    </location>
</feature>
<protein>
    <submittedName>
        <fullName evidence="2">Metal-binding motif-containing protein</fullName>
    </submittedName>
</protein>
<dbReference type="EMBL" id="JAPDDP010000061">
    <property type="protein sequence ID" value="MDA0183794.1"/>
    <property type="molecule type" value="Genomic_DNA"/>
</dbReference>
<proteinExistence type="predicted"/>
<evidence type="ECO:0000313" key="3">
    <source>
        <dbReference type="Proteomes" id="UP001147653"/>
    </source>
</evidence>
<dbReference type="Pfam" id="PF11617">
    <property type="entry name" value="Cu-binding_MopE"/>
    <property type="match status" value="1"/>
</dbReference>
<dbReference type="Proteomes" id="UP001147653">
    <property type="component" value="Unassembled WGS sequence"/>
</dbReference>
<reference evidence="2" key="1">
    <citation type="submission" date="2022-10" db="EMBL/GenBank/DDBJ databases">
        <title>The WGS of Solirubrobacter phytolaccae KCTC 29190.</title>
        <authorList>
            <person name="Jiang Z."/>
        </authorList>
    </citation>
    <scope>NUCLEOTIDE SEQUENCE</scope>
    <source>
        <strain evidence="2">KCTC 29190</strain>
    </source>
</reference>
<name>A0A9X3ND02_9ACTN</name>
<dbReference type="InterPro" id="IPR021655">
    <property type="entry name" value="Put_metal-bd"/>
</dbReference>
<dbReference type="AlphaFoldDB" id="A0A9X3ND02"/>
<keyword evidence="1" id="KW-0732">Signal</keyword>
<keyword evidence="3" id="KW-1185">Reference proteome</keyword>
<accession>A0A9X3ND02</accession>
<gene>
    <name evidence="2" type="ORF">OJ997_26035</name>
</gene>
<evidence type="ECO:0000313" key="2">
    <source>
        <dbReference type="EMBL" id="MDA0183794.1"/>
    </source>
</evidence>
<dbReference type="RefSeq" id="WP_270028208.1">
    <property type="nucleotide sequence ID" value="NZ_JAPDDP010000061.1"/>
</dbReference>